<feature type="compositionally biased region" description="Acidic residues" evidence="3">
    <location>
        <begin position="194"/>
        <end position="203"/>
    </location>
</feature>
<dbReference type="InterPro" id="IPR042226">
    <property type="entry name" value="eFR1_2_sf"/>
</dbReference>
<feature type="region of interest" description="Disordered" evidence="3">
    <location>
        <begin position="158"/>
        <end position="178"/>
    </location>
</feature>
<evidence type="ECO:0000313" key="7">
    <source>
        <dbReference type="Proteomes" id="UP001268864"/>
    </source>
</evidence>
<protein>
    <submittedName>
        <fullName evidence="6">Peptide chain release factor 1</fullName>
    </submittedName>
</protein>
<dbReference type="Gene3D" id="3.30.420.60">
    <property type="entry name" value="eRF1 domain 2"/>
    <property type="match status" value="1"/>
</dbReference>
<feature type="region of interest" description="Disordered" evidence="3">
    <location>
        <begin position="192"/>
        <end position="216"/>
    </location>
</feature>
<reference evidence="6 7" key="1">
    <citation type="submission" date="2022-06" db="EMBL/GenBank/DDBJ databases">
        <title>Halomicroarcula sp. a new haloarchaeum isolate from saline soil.</title>
        <authorList>
            <person name="Strakova D."/>
            <person name="Galisteo C."/>
            <person name="Sanchez-Porro C."/>
            <person name="Ventosa A."/>
        </authorList>
    </citation>
    <scope>NUCLEOTIDE SEQUENCE [LARGE SCALE GENOMIC DNA]</scope>
    <source>
        <strain evidence="6 7">S3CR25-11</strain>
    </source>
</reference>
<evidence type="ECO:0000256" key="1">
    <source>
        <dbReference type="ARBA" id="ARBA00004496"/>
    </source>
</evidence>
<dbReference type="RefSeq" id="WP_310900347.1">
    <property type="nucleotide sequence ID" value="NZ_JAMQOS010000003.1"/>
</dbReference>
<keyword evidence="2" id="KW-0963">Cytoplasm</keyword>
<dbReference type="Gene3D" id="3.30.960.10">
    <property type="entry name" value="eRF1 domain 1"/>
    <property type="match status" value="1"/>
</dbReference>
<feature type="domain" description="eRF1/Pelota-like N-terminal" evidence="4">
    <location>
        <begin position="10"/>
        <end position="123"/>
    </location>
</feature>
<evidence type="ECO:0000259" key="5">
    <source>
        <dbReference type="Pfam" id="PF03465"/>
    </source>
</evidence>
<evidence type="ECO:0000313" key="6">
    <source>
        <dbReference type="EMBL" id="MDS0282518.1"/>
    </source>
</evidence>
<gene>
    <name evidence="6" type="ORF">NDI86_10315</name>
</gene>
<sequence length="368" mass="39550">MSTSETRRDLLETVSNVEADEQRLLSVAVPPELSLEAARERIEEAHTDAEQLERDETTEGTRAALETVRRVLNDYDETPANGLAVYAGVVGGDEVVYTFDDLAEPVPEFAFERDSEFDTDPLAVSPDTGRYGLLVVEHGKAALGTTAGEGAETVATLQSDTAADTPTSGELGDREQGQREFFEDVARRAGVAFLDEDPDDDAREDATPGEPDIDPVEGLFVGGSSVTATEFLEQGYLDHRLQQRVLGDAVSVGEASADGLEQLAAKVQDRLEAAERAAIEEHLGDLFAELDAGEAAVVGREDTEEALEYEAVETVLATESVPAERLRPLEQRAVEQGGDLVVVPADADGYDRLEDEGGVGAILRYPIE</sequence>
<evidence type="ECO:0000256" key="3">
    <source>
        <dbReference type="SAM" id="MobiDB-lite"/>
    </source>
</evidence>
<feature type="compositionally biased region" description="Polar residues" evidence="3">
    <location>
        <begin position="158"/>
        <end position="168"/>
    </location>
</feature>
<accession>A0ABU2FP33</accession>
<dbReference type="SUPFAM" id="SSF55315">
    <property type="entry name" value="L30e-like"/>
    <property type="match status" value="1"/>
</dbReference>
<evidence type="ECO:0000259" key="4">
    <source>
        <dbReference type="Pfam" id="PF03463"/>
    </source>
</evidence>
<organism evidence="6 7">
    <name type="scientific">Haloarcula onubensis</name>
    <dbReference type="NCBI Taxonomy" id="2950539"/>
    <lineage>
        <taxon>Archaea</taxon>
        <taxon>Methanobacteriati</taxon>
        <taxon>Methanobacteriota</taxon>
        <taxon>Stenosarchaea group</taxon>
        <taxon>Halobacteria</taxon>
        <taxon>Halobacteriales</taxon>
        <taxon>Haloarculaceae</taxon>
        <taxon>Haloarcula</taxon>
    </lineage>
</organism>
<dbReference type="SUPFAM" id="SSF55481">
    <property type="entry name" value="N-terminal domain of eukaryotic peptide chain release factor subunit 1, ERF1"/>
    <property type="match status" value="1"/>
</dbReference>
<dbReference type="InterPro" id="IPR005142">
    <property type="entry name" value="eRF1_3"/>
</dbReference>
<dbReference type="Proteomes" id="UP001268864">
    <property type="component" value="Unassembled WGS sequence"/>
</dbReference>
<evidence type="ECO:0000256" key="2">
    <source>
        <dbReference type="ARBA" id="ARBA00022490"/>
    </source>
</evidence>
<dbReference type="EMBL" id="JAMQOS010000003">
    <property type="protein sequence ID" value="MDS0282518.1"/>
    <property type="molecule type" value="Genomic_DNA"/>
</dbReference>
<dbReference type="Pfam" id="PF03465">
    <property type="entry name" value="eRF1_3"/>
    <property type="match status" value="1"/>
</dbReference>
<keyword evidence="7" id="KW-1185">Reference proteome</keyword>
<dbReference type="Gene3D" id="3.30.1330.30">
    <property type="match status" value="1"/>
</dbReference>
<proteinExistence type="predicted"/>
<comment type="subcellular location">
    <subcellularLocation>
        <location evidence="1">Cytoplasm</location>
    </subcellularLocation>
</comment>
<dbReference type="InterPro" id="IPR005140">
    <property type="entry name" value="eRF1_Pelota-like_N"/>
</dbReference>
<comment type="caution">
    <text evidence="6">The sequence shown here is derived from an EMBL/GenBank/DDBJ whole genome shotgun (WGS) entry which is preliminary data.</text>
</comment>
<feature type="domain" description="eRF1" evidence="5">
    <location>
        <begin position="281"/>
        <end position="367"/>
    </location>
</feature>
<dbReference type="InterPro" id="IPR024049">
    <property type="entry name" value="eRF1_1_sf"/>
</dbReference>
<dbReference type="InterPro" id="IPR029064">
    <property type="entry name" value="Ribosomal_eL30-like_sf"/>
</dbReference>
<dbReference type="PANTHER" id="PTHR10113">
    <property type="entry name" value="PEPTIDE CHAIN RELEASE FACTOR SUBUNIT 1"/>
    <property type="match status" value="1"/>
</dbReference>
<dbReference type="SUPFAM" id="SSF53137">
    <property type="entry name" value="Translational machinery components"/>
    <property type="match status" value="1"/>
</dbReference>
<dbReference type="InterPro" id="IPR004403">
    <property type="entry name" value="Peptide_chain-rel_eRF1/aRF1"/>
</dbReference>
<name>A0ABU2FP33_9EURY</name>
<dbReference type="Pfam" id="PF03463">
    <property type="entry name" value="eRF1_1"/>
    <property type="match status" value="1"/>
</dbReference>